<feature type="domain" description="Streptomyces killer toxin-like beta/gamma crystallin" evidence="2">
    <location>
        <begin position="53"/>
        <end position="112"/>
    </location>
</feature>
<keyword evidence="4" id="KW-1185">Reference proteome</keyword>
<dbReference type="EMBL" id="JAVRES010000001">
    <property type="protein sequence ID" value="MDT0433294.1"/>
    <property type="molecule type" value="Genomic_DNA"/>
</dbReference>
<dbReference type="InterPro" id="IPR015791">
    <property type="entry name" value="Antimic/Inh_G_crystallin-like"/>
</dbReference>
<evidence type="ECO:0000256" key="1">
    <source>
        <dbReference type="SAM" id="SignalP"/>
    </source>
</evidence>
<dbReference type="InterPro" id="IPR015161">
    <property type="entry name" value="Sklp_toxin_b/g_crystallin"/>
</dbReference>
<dbReference type="Proteomes" id="UP001183535">
    <property type="component" value="Unassembled WGS sequence"/>
</dbReference>
<gene>
    <name evidence="3" type="ORF">RM877_01210</name>
</gene>
<dbReference type="SUPFAM" id="SSF49695">
    <property type="entry name" value="gamma-Crystallin-like"/>
    <property type="match status" value="1"/>
</dbReference>
<evidence type="ECO:0000313" key="4">
    <source>
        <dbReference type="Proteomes" id="UP001183535"/>
    </source>
</evidence>
<evidence type="ECO:0000259" key="2">
    <source>
        <dbReference type="Pfam" id="PF09076"/>
    </source>
</evidence>
<dbReference type="InterPro" id="IPR011024">
    <property type="entry name" value="G_crystallin-like"/>
</dbReference>
<dbReference type="Pfam" id="PF09076">
    <property type="entry name" value="Crystall_2"/>
    <property type="match status" value="1"/>
</dbReference>
<reference evidence="4" key="1">
    <citation type="submission" date="2023-07" db="EMBL/GenBank/DDBJ databases">
        <title>30 novel species of actinomycetes from the DSMZ collection.</title>
        <authorList>
            <person name="Nouioui I."/>
        </authorList>
    </citation>
    <scope>NUCLEOTIDE SEQUENCE [LARGE SCALE GENOMIC DNA]</scope>
    <source>
        <strain evidence="4">DSM 41981</strain>
    </source>
</reference>
<dbReference type="RefSeq" id="WP_093836316.1">
    <property type="nucleotide sequence ID" value="NZ_JAVRES010000001.1"/>
</dbReference>
<evidence type="ECO:0000313" key="3">
    <source>
        <dbReference type="EMBL" id="MDT0433294.1"/>
    </source>
</evidence>
<feature type="chain" id="PRO_5044814112" evidence="1">
    <location>
        <begin position="30"/>
        <end position="113"/>
    </location>
</feature>
<comment type="caution">
    <text evidence="3">The sequence shown here is derived from an EMBL/GenBank/DDBJ whole genome shotgun (WGS) entry which is preliminary data.</text>
</comment>
<dbReference type="AlphaFoldDB" id="A0ABD5EFW3"/>
<sequence length="113" mass="12072">MRTMASSAVAVVAAAAVLAVAVPASNAYAINKVTCRAGEHFLKVEGHDELGGSFTDCFANAGKYNYYSVWVKKITTGNNDVVFYDVNGSTVSIKRGTVYKPRKAAHVKAIKIK</sequence>
<feature type="signal peptide" evidence="1">
    <location>
        <begin position="1"/>
        <end position="29"/>
    </location>
</feature>
<proteinExistence type="predicted"/>
<protein>
    <submittedName>
        <fullName evidence="3">Beta/gamma crystallin domain-containing protein</fullName>
    </submittedName>
</protein>
<keyword evidence="1" id="KW-0732">Signal</keyword>
<organism evidence="3 4">
    <name type="scientific">Streptomyces doudnae</name>
    <dbReference type="NCBI Taxonomy" id="3075536"/>
    <lineage>
        <taxon>Bacteria</taxon>
        <taxon>Bacillati</taxon>
        <taxon>Actinomycetota</taxon>
        <taxon>Actinomycetes</taxon>
        <taxon>Kitasatosporales</taxon>
        <taxon>Streptomycetaceae</taxon>
        <taxon>Streptomyces</taxon>
    </lineage>
</organism>
<name>A0ABD5EFW3_9ACTN</name>
<accession>A0ABD5EFW3</accession>
<dbReference type="Gene3D" id="2.60.20.30">
    <property type="match status" value="1"/>
</dbReference>